<organism evidence="7 8">
    <name type="scientific">Rhodotorula diobovata</name>
    <dbReference type="NCBI Taxonomy" id="5288"/>
    <lineage>
        <taxon>Eukaryota</taxon>
        <taxon>Fungi</taxon>
        <taxon>Dikarya</taxon>
        <taxon>Basidiomycota</taxon>
        <taxon>Pucciniomycotina</taxon>
        <taxon>Microbotryomycetes</taxon>
        <taxon>Sporidiobolales</taxon>
        <taxon>Sporidiobolaceae</taxon>
        <taxon>Rhodotorula</taxon>
    </lineage>
</organism>
<proteinExistence type="inferred from homology"/>
<feature type="compositionally biased region" description="Acidic residues" evidence="6">
    <location>
        <begin position="764"/>
        <end position="776"/>
    </location>
</feature>
<dbReference type="EMBL" id="SOZI01000051">
    <property type="protein sequence ID" value="TNY21083.1"/>
    <property type="molecule type" value="Genomic_DNA"/>
</dbReference>
<dbReference type="AlphaFoldDB" id="A0A5C5FW32"/>
<dbReference type="InterPro" id="IPR006939">
    <property type="entry name" value="SNF5"/>
</dbReference>
<evidence type="ECO:0000313" key="7">
    <source>
        <dbReference type="EMBL" id="TNY21083.1"/>
    </source>
</evidence>
<feature type="region of interest" description="Disordered" evidence="6">
    <location>
        <begin position="495"/>
        <end position="520"/>
    </location>
</feature>
<evidence type="ECO:0000256" key="5">
    <source>
        <dbReference type="ARBA" id="ARBA00023242"/>
    </source>
</evidence>
<evidence type="ECO:0000256" key="3">
    <source>
        <dbReference type="ARBA" id="ARBA00023015"/>
    </source>
</evidence>
<feature type="compositionally biased region" description="Polar residues" evidence="6">
    <location>
        <begin position="752"/>
        <end position="763"/>
    </location>
</feature>
<comment type="similarity">
    <text evidence="2">Belongs to the SNF5 family.</text>
</comment>
<dbReference type="STRING" id="5288.A0A5C5FW32"/>
<dbReference type="Pfam" id="PF04855">
    <property type="entry name" value="SNF5"/>
    <property type="match status" value="1"/>
</dbReference>
<feature type="region of interest" description="Disordered" evidence="6">
    <location>
        <begin position="606"/>
        <end position="630"/>
    </location>
</feature>
<dbReference type="GO" id="GO:0006338">
    <property type="term" value="P:chromatin remodeling"/>
    <property type="evidence" value="ECO:0007669"/>
    <property type="project" value="InterPro"/>
</dbReference>
<evidence type="ECO:0000256" key="2">
    <source>
        <dbReference type="ARBA" id="ARBA00010239"/>
    </source>
</evidence>
<comment type="subcellular location">
    <subcellularLocation>
        <location evidence="1">Nucleus</location>
    </subcellularLocation>
</comment>
<keyword evidence="4" id="KW-0804">Transcription</keyword>
<sequence length="936" mass="101931">MQPYPPAPGALAHPALNAYAARPSPALGQPGMPLSGLGSPALARPAQPLHRPSVPPAASNNYAGSQLSAHQHALLMRSQQSARAPPPVASTSATAVVVPLPPAPPTLPHEGGPAYKVPVHRSYTRMCETEPGETFPAIHSLRDQERVKAWIERDAAYETELGQAKHAGRVEANAMHEELMREQDWLGYPAQPTGFRPRTKAQKQLEEAKGKRGPLRKPVPMAKSYLRAIAQAPETLIPIRLELEHEMYKLRDTFTWNLQETSITPEIFASHLCADMRLPPEPFQREITAAVTKQIADAQLSANYTGHLADGLDEAREEGRAWLEARTSRRKRLMTEEGAQQGEGGTAEDEEDEDKPVQLGDLPAVEYGASDELRVTIKIDITLDSVQLVDKFEWDLSDPCSSPEAFAEAFAAELGLTGEFSTAIAHSIREQVEFYTRSLCILGYKQGSHIAEEDLRRDMLPPVGIETFRTDTADAFTPLLNQLTADEVERFDREHEREIRRKRRQTKGRGVSLPERESVRTHRTLVPRSLPGHVQVYRDERDNKHYPQPALSLPFPLVPKAVPPKPADLETNLNSPLKLVLAKDKAGGGGAGGLAATAAANRFKKAQEGPAGLESPRKVGPGKKRPQPVVPDAASLGLHEHIVDGQWFCANCGVPASIGVGRRKGPTGKDSLCGTCGKFFHRYKRQRPCTYTRDYETHMRQRSEEDGKNPKPRKRGGPGSAPSTAAASAGVAAEVAEAAASRSARTSGRGTPASQAMSPQSSGPEDDSDDDDDDEPVLAHGVKRRRPAAHYGSPDTPFVQLDSDDSERTSVEGSPPATRQRTLPPGQPSPPPPASVPAIPAPAAVAAPPPVPAPQPLPWMVAAAAELRAKQVDDRFEIIPRPRPSDPNVQEWRIRCLDCPGKLYNLGPGETLDGFLVHFKNRVHRANVDARIAREQ</sequence>
<feature type="region of interest" description="Disordered" evidence="6">
    <location>
        <begin position="693"/>
        <end position="853"/>
    </location>
</feature>
<dbReference type="Proteomes" id="UP000311382">
    <property type="component" value="Unassembled WGS sequence"/>
</dbReference>
<feature type="compositionally biased region" description="Low complexity" evidence="6">
    <location>
        <begin position="836"/>
        <end position="846"/>
    </location>
</feature>
<feature type="compositionally biased region" description="Basic and acidic residues" evidence="6">
    <location>
        <begin position="693"/>
        <end position="709"/>
    </location>
</feature>
<dbReference type="GO" id="GO:0006355">
    <property type="term" value="P:regulation of DNA-templated transcription"/>
    <property type="evidence" value="ECO:0007669"/>
    <property type="project" value="InterPro"/>
</dbReference>
<keyword evidence="5" id="KW-0539">Nucleus</keyword>
<dbReference type="PANTHER" id="PTHR10019">
    <property type="entry name" value="SNF5"/>
    <property type="match status" value="1"/>
</dbReference>
<feature type="compositionally biased region" description="Pro residues" evidence="6">
    <location>
        <begin position="825"/>
        <end position="835"/>
    </location>
</feature>
<feature type="region of interest" description="Disordered" evidence="6">
    <location>
        <begin position="30"/>
        <end position="58"/>
    </location>
</feature>
<gene>
    <name evidence="7" type="ORF">DMC30DRAFT_395923</name>
</gene>
<evidence type="ECO:0008006" key="9">
    <source>
        <dbReference type="Google" id="ProtNLM"/>
    </source>
</evidence>
<keyword evidence="3" id="KW-0805">Transcription regulation</keyword>
<dbReference type="GO" id="GO:0000228">
    <property type="term" value="C:nuclear chromosome"/>
    <property type="evidence" value="ECO:0007669"/>
    <property type="project" value="InterPro"/>
</dbReference>
<dbReference type="GO" id="GO:0008270">
    <property type="term" value="F:zinc ion binding"/>
    <property type="evidence" value="ECO:0007669"/>
    <property type="project" value="InterPro"/>
</dbReference>
<dbReference type="InterPro" id="IPR013088">
    <property type="entry name" value="Znf_NHR/GATA"/>
</dbReference>
<feature type="region of interest" description="Disordered" evidence="6">
    <location>
        <begin position="331"/>
        <end position="356"/>
    </location>
</feature>
<feature type="compositionally biased region" description="Low complexity" evidence="6">
    <location>
        <begin position="720"/>
        <end position="750"/>
    </location>
</feature>
<protein>
    <recommendedName>
        <fullName evidence="9">SNF5-domain-containing protein</fullName>
    </recommendedName>
</protein>
<keyword evidence="8" id="KW-1185">Reference proteome</keyword>
<comment type="caution">
    <text evidence="7">The sequence shown here is derived from an EMBL/GenBank/DDBJ whole genome shotgun (WGS) entry which is preliminary data.</text>
</comment>
<evidence type="ECO:0000256" key="4">
    <source>
        <dbReference type="ARBA" id="ARBA00023163"/>
    </source>
</evidence>
<evidence type="ECO:0000256" key="6">
    <source>
        <dbReference type="SAM" id="MobiDB-lite"/>
    </source>
</evidence>
<accession>A0A5C5FW32</accession>
<dbReference type="OrthoDB" id="515064at2759"/>
<reference evidence="7 8" key="1">
    <citation type="submission" date="2019-03" db="EMBL/GenBank/DDBJ databases">
        <title>Rhodosporidium diobovatum UCD-FST 08-225 genome sequencing, assembly, and annotation.</title>
        <authorList>
            <person name="Fakankun I.U."/>
            <person name="Fristensky B."/>
            <person name="Levin D.B."/>
        </authorList>
    </citation>
    <scope>NUCLEOTIDE SEQUENCE [LARGE SCALE GENOMIC DNA]</scope>
    <source>
        <strain evidence="7 8">UCD-FST 08-225</strain>
    </source>
</reference>
<evidence type="ECO:0000313" key="8">
    <source>
        <dbReference type="Proteomes" id="UP000311382"/>
    </source>
</evidence>
<name>A0A5C5FW32_9BASI</name>
<dbReference type="Gene3D" id="3.30.50.10">
    <property type="entry name" value="Erythroid Transcription Factor GATA-1, subunit A"/>
    <property type="match status" value="1"/>
</dbReference>
<evidence type="ECO:0000256" key="1">
    <source>
        <dbReference type="ARBA" id="ARBA00004123"/>
    </source>
</evidence>